<dbReference type="InterPro" id="IPR005269">
    <property type="entry name" value="LOG"/>
</dbReference>
<dbReference type="RefSeq" id="WP_066882149.1">
    <property type="nucleotide sequence ID" value="NZ_LODL01000013.1"/>
</dbReference>
<evidence type="ECO:0000256" key="2">
    <source>
        <dbReference type="ARBA" id="ARBA00006763"/>
    </source>
</evidence>
<comment type="similarity">
    <text evidence="2 3">Belongs to the LOG family.</text>
</comment>
<dbReference type="SUPFAM" id="SSF102405">
    <property type="entry name" value="MCP/YpsA-like"/>
    <property type="match status" value="1"/>
</dbReference>
<dbReference type="PANTHER" id="PTHR31223:SF70">
    <property type="entry name" value="LOG FAMILY PROTEIN YJL055W"/>
    <property type="match status" value="1"/>
</dbReference>
<dbReference type="GO" id="GO:0009691">
    <property type="term" value="P:cytokinin biosynthetic process"/>
    <property type="evidence" value="ECO:0007669"/>
    <property type="project" value="UniProtKB-UniRule"/>
</dbReference>
<keyword evidence="3" id="KW-0378">Hydrolase</keyword>
<evidence type="ECO:0000256" key="3">
    <source>
        <dbReference type="RuleBase" id="RU363015"/>
    </source>
</evidence>
<dbReference type="Gene3D" id="3.40.50.450">
    <property type="match status" value="1"/>
</dbReference>
<dbReference type="InterPro" id="IPR031100">
    <property type="entry name" value="LOG_fam"/>
</dbReference>
<dbReference type="GO" id="GO:0005829">
    <property type="term" value="C:cytosol"/>
    <property type="evidence" value="ECO:0007669"/>
    <property type="project" value="TreeGrafter"/>
</dbReference>
<protein>
    <recommendedName>
        <fullName evidence="3">Cytokinin riboside 5'-monophosphate phosphoribohydrolase</fullName>
        <ecNumber evidence="3">3.2.2.n1</ecNumber>
    </recommendedName>
</protein>
<evidence type="ECO:0000256" key="1">
    <source>
        <dbReference type="ARBA" id="ARBA00000274"/>
    </source>
</evidence>
<comment type="caution">
    <text evidence="4">The sequence shown here is derived from an EMBL/GenBank/DDBJ whole genome shotgun (WGS) entry which is preliminary data.</text>
</comment>
<evidence type="ECO:0000313" key="5">
    <source>
        <dbReference type="Proteomes" id="UP000070186"/>
    </source>
</evidence>
<reference evidence="4 5" key="1">
    <citation type="submission" date="2015-12" db="EMBL/GenBank/DDBJ databases">
        <title>Nitrous oxide reduction kinetics distinguish bacteria harboring typical versus atypical NosZ.</title>
        <authorList>
            <person name="Yoon S."/>
            <person name="Nissen S."/>
            <person name="Park D."/>
            <person name="Sanford R.A."/>
            <person name="Loeffler F.E."/>
        </authorList>
    </citation>
    <scope>NUCLEOTIDE SEQUENCE [LARGE SCALE GENOMIC DNA]</scope>
    <source>
        <strain evidence="4 5">ATCC BAA-841</strain>
    </source>
</reference>
<proteinExistence type="inferred from homology"/>
<dbReference type="EMBL" id="LODL01000013">
    <property type="protein sequence ID" value="KXB31468.1"/>
    <property type="molecule type" value="Genomic_DNA"/>
</dbReference>
<evidence type="ECO:0000313" key="4">
    <source>
        <dbReference type="EMBL" id="KXB31468.1"/>
    </source>
</evidence>
<keyword evidence="5" id="KW-1185">Reference proteome</keyword>
<dbReference type="AlphaFoldDB" id="A0A133XKK9"/>
<dbReference type="PANTHER" id="PTHR31223">
    <property type="entry name" value="LOG FAMILY PROTEIN YJL055W"/>
    <property type="match status" value="1"/>
</dbReference>
<comment type="catalytic activity">
    <reaction evidence="1">
        <text>AMP + H2O = D-ribose 5-phosphate + adenine</text>
        <dbReference type="Rhea" id="RHEA:20129"/>
        <dbReference type="ChEBI" id="CHEBI:15377"/>
        <dbReference type="ChEBI" id="CHEBI:16708"/>
        <dbReference type="ChEBI" id="CHEBI:78346"/>
        <dbReference type="ChEBI" id="CHEBI:456215"/>
        <dbReference type="EC" id="3.2.2.4"/>
    </reaction>
</comment>
<dbReference type="NCBIfam" id="TIGR00730">
    <property type="entry name" value="Rossman fold protein, TIGR00730 family"/>
    <property type="match status" value="1"/>
</dbReference>
<dbReference type="EC" id="3.2.2.n1" evidence="3"/>
<dbReference type="Pfam" id="PF03641">
    <property type="entry name" value="Lysine_decarbox"/>
    <property type="match status" value="1"/>
</dbReference>
<sequence length="199" mass="21617">MQRICVFCGSNAGNNPLYRAEAEKLGRLLADRGIELVYGGGNVGLMGAVADACLAAGGTVIGVIPQALMGKEVAGRPVDHRALTRLEVVDSMHTRKARMAELADGFIALPGGFGTFEEFCEVLTWGQLGFHVKPMGLLNVNGFYDPLLALFEHAVGEGFLRQQNRAMALAETDLERLLEAMAAYRPEPVSKWLKEERQL</sequence>
<dbReference type="STRING" id="281362.AT959_07355"/>
<name>A0A133XKK9_9RHOO</name>
<keyword evidence="3" id="KW-0203">Cytokinin biosynthesis</keyword>
<dbReference type="GO" id="GO:0008714">
    <property type="term" value="F:AMP nucleosidase activity"/>
    <property type="evidence" value="ECO:0007669"/>
    <property type="project" value="UniProtKB-EC"/>
</dbReference>
<gene>
    <name evidence="4" type="ORF">AT959_07355</name>
</gene>
<organism evidence="4 5">
    <name type="scientific">Dechloromonas denitrificans</name>
    <dbReference type="NCBI Taxonomy" id="281362"/>
    <lineage>
        <taxon>Bacteria</taxon>
        <taxon>Pseudomonadati</taxon>
        <taxon>Pseudomonadota</taxon>
        <taxon>Betaproteobacteria</taxon>
        <taxon>Rhodocyclales</taxon>
        <taxon>Azonexaceae</taxon>
        <taxon>Dechloromonas</taxon>
    </lineage>
</organism>
<dbReference type="Proteomes" id="UP000070186">
    <property type="component" value="Unassembled WGS sequence"/>
</dbReference>
<accession>A0A133XKK9</accession>